<protein>
    <recommendedName>
        <fullName evidence="2">TFIIB-type domain-containing protein</fullName>
    </recommendedName>
</protein>
<sequence length="60" mass="6695">MASTPKHCPGFEQFKNLSTINCKCPSCGKEKEIFSDEFDKTHVCSGCGKEIDFTKCSLEE</sequence>
<organism evidence="1">
    <name type="scientific">uncultured Desulfobacterium sp</name>
    <dbReference type="NCBI Taxonomy" id="201089"/>
    <lineage>
        <taxon>Bacteria</taxon>
        <taxon>Pseudomonadati</taxon>
        <taxon>Thermodesulfobacteriota</taxon>
        <taxon>Desulfobacteria</taxon>
        <taxon>Desulfobacterales</taxon>
        <taxon>Desulfobacteriaceae</taxon>
        <taxon>Desulfobacterium</taxon>
        <taxon>environmental samples</taxon>
    </lineage>
</organism>
<dbReference type="AlphaFoldDB" id="A0A445MYT1"/>
<gene>
    <name evidence="1" type="ORF">PITCH_A290022</name>
</gene>
<reference evidence="1" key="1">
    <citation type="submission" date="2018-01" db="EMBL/GenBank/DDBJ databases">
        <authorList>
            <person name="Regsiter A."/>
            <person name="William W."/>
        </authorList>
    </citation>
    <scope>NUCLEOTIDE SEQUENCE</scope>
    <source>
        <strain evidence="1">TRIP AH-1</strain>
    </source>
</reference>
<name>A0A445MYT1_9BACT</name>
<proteinExistence type="predicted"/>
<accession>A0A445MYT1</accession>
<dbReference type="EMBL" id="OJIN01000169">
    <property type="protein sequence ID" value="SPD74638.1"/>
    <property type="molecule type" value="Genomic_DNA"/>
</dbReference>
<evidence type="ECO:0008006" key="2">
    <source>
        <dbReference type="Google" id="ProtNLM"/>
    </source>
</evidence>
<evidence type="ECO:0000313" key="1">
    <source>
        <dbReference type="EMBL" id="SPD74638.1"/>
    </source>
</evidence>